<evidence type="ECO:0000256" key="1">
    <source>
        <dbReference type="ARBA" id="ARBA00004651"/>
    </source>
</evidence>
<comment type="subcellular location">
    <subcellularLocation>
        <location evidence="1">Cell membrane</location>
        <topology evidence="1">Multi-pass membrane protein</topology>
    </subcellularLocation>
</comment>
<comment type="caution">
    <text evidence="8">The sequence shown here is derived from an EMBL/GenBank/DDBJ whole genome shotgun (WGS) entry which is preliminary data.</text>
</comment>
<evidence type="ECO:0000313" key="9">
    <source>
        <dbReference type="Proteomes" id="UP000004097"/>
    </source>
</evidence>
<evidence type="ECO:0000256" key="2">
    <source>
        <dbReference type="ARBA" id="ARBA00005262"/>
    </source>
</evidence>
<name>E7MKK7_9FIRM</name>
<accession>E7MKK7</accession>
<reference evidence="8 9" key="1">
    <citation type="submission" date="2010-08" db="EMBL/GenBank/DDBJ databases">
        <authorList>
            <person name="Weinstock G."/>
            <person name="Sodergren E."/>
            <person name="Clifton S."/>
            <person name="Fulton L."/>
            <person name="Fulton B."/>
            <person name="Courtney L."/>
            <person name="Fronick C."/>
            <person name="Harrison M."/>
            <person name="Strong C."/>
            <person name="Farmer C."/>
            <person name="Delahaunty K."/>
            <person name="Markovic C."/>
            <person name="Hall O."/>
            <person name="Minx P."/>
            <person name="Tomlinson C."/>
            <person name="Mitreva M."/>
            <person name="Hou S."/>
            <person name="Chen J."/>
            <person name="Wollam A."/>
            <person name="Pepin K.H."/>
            <person name="Johnson M."/>
            <person name="Bhonagiri V."/>
            <person name="Zhang X."/>
            <person name="Suruliraj S."/>
            <person name="Warren W."/>
            <person name="Chinwalla A."/>
            <person name="Mardis E.R."/>
            <person name="Wilson R.K."/>
        </authorList>
    </citation>
    <scope>NUCLEOTIDE SEQUENCE [LARGE SCALE GENOMIC DNA]</scope>
    <source>
        <strain evidence="8 9">F0204</strain>
    </source>
</reference>
<feature type="transmembrane region" description="Helical" evidence="7">
    <location>
        <begin position="170"/>
        <end position="186"/>
    </location>
</feature>
<organism evidence="8 9">
    <name type="scientific">Solobacterium moorei F0204</name>
    <dbReference type="NCBI Taxonomy" id="706433"/>
    <lineage>
        <taxon>Bacteria</taxon>
        <taxon>Bacillati</taxon>
        <taxon>Bacillota</taxon>
        <taxon>Erysipelotrichia</taxon>
        <taxon>Erysipelotrichales</taxon>
        <taxon>Erysipelotrichaceae</taxon>
        <taxon>Solobacterium</taxon>
    </lineage>
</organism>
<dbReference type="EMBL" id="AECQ01000003">
    <property type="protein sequence ID" value="EFW25282.1"/>
    <property type="molecule type" value="Genomic_DNA"/>
</dbReference>
<dbReference type="Proteomes" id="UP000004097">
    <property type="component" value="Unassembled WGS sequence"/>
</dbReference>
<evidence type="ECO:0000256" key="3">
    <source>
        <dbReference type="ARBA" id="ARBA00022475"/>
    </source>
</evidence>
<dbReference type="HOGENOM" id="CLU_018106_1_0_9"/>
<feature type="transmembrane region" description="Helical" evidence="7">
    <location>
        <begin position="60"/>
        <end position="78"/>
    </location>
</feature>
<dbReference type="AlphaFoldDB" id="E7MKK7"/>
<feature type="transmembrane region" description="Helical" evidence="7">
    <location>
        <begin position="122"/>
        <end position="138"/>
    </location>
</feature>
<dbReference type="InterPro" id="IPR003370">
    <property type="entry name" value="Chromate_transpt"/>
</dbReference>
<keyword evidence="5 7" id="KW-1133">Transmembrane helix</keyword>
<keyword evidence="6 7" id="KW-0472">Membrane</keyword>
<dbReference type="GO" id="GO:0005886">
    <property type="term" value="C:plasma membrane"/>
    <property type="evidence" value="ECO:0007669"/>
    <property type="project" value="UniProtKB-SubCell"/>
</dbReference>
<keyword evidence="9" id="KW-1185">Reference proteome</keyword>
<evidence type="ECO:0000256" key="6">
    <source>
        <dbReference type="ARBA" id="ARBA00023136"/>
    </source>
</evidence>
<feature type="transmembrane region" description="Helical" evidence="7">
    <location>
        <begin position="85"/>
        <end position="110"/>
    </location>
</feature>
<gene>
    <name evidence="8" type="ORF">HMPREF9430_00052</name>
</gene>
<evidence type="ECO:0000256" key="5">
    <source>
        <dbReference type="ARBA" id="ARBA00022989"/>
    </source>
</evidence>
<dbReference type="GO" id="GO:0015109">
    <property type="term" value="F:chromate transmembrane transporter activity"/>
    <property type="evidence" value="ECO:0007669"/>
    <property type="project" value="InterPro"/>
</dbReference>
<dbReference type="STRING" id="706433.HMPREF9430_00052"/>
<sequence>MLVLKTRIRGNMNKFVKLYISWFKIGLFTFGGGYAMIPMIQKEIVDKHRWVTAEDILNYYAISQCTPGAIAVNLSTFIGGKIGGFFGALISTLGVITPSIIIISIIAAFLSNFSSLEVVKHALAGVQIAVCVLMFGAVKNLFKTSIVDIPSLLICLVAFLLAYFTNIPTVLLVILAAVFGYVFYTYKNKIHLK</sequence>
<dbReference type="PANTHER" id="PTHR43663">
    <property type="entry name" value="CHROMATE TRANSPORT PROTEIN-RELATED"/>
    <property type="match status" value="1"/>
</dbReference>
<keyword evidence="3" id="KW-1003">Cell membrane</keyword>
<feature type="transmembrane region" description="Helical" evidence="7">
    <location>
        <begin position="21"/>
        <end position="40"/>
    </location>
</feature>
<dbReference type="PANTHER" id="PTHR43663:SF1">
    <property type="entry name" value="CHROMATE TRANSPORTER"/>
    <property type="match status" value="1"/>
</dbReference>
<evidence type="ECO:0000256" key="7">
    <source>
        <dbReference type="SAM" id="Phobius"/>
    </source>
</evidence>
<comment type="similarity">
    <text evidence="2">Belongs to the chromate ion transporter (CHR) (TC 2.A.51) family.</text>
</comment>
<dbReference type="eggNOG" id="COG2059">
    <property type="taxonomic scope" value="Bacteria"/>
</dbReference>
<dbReference type="InterPro" id="IPR052518">
    <property type="entry name" value="CHR_Transporter"/>
</dbReference>
<keyword evidence="4 7" id="KW-0812">Transmembrane</keyword>
<evidence type="ECO:0000313" key="8">
    <source>
        <dbReference type="EMBL" id="EFW25282.1"/>
    </source>
</evidence>
<dbReference type="Pfam" id="PF02417">
    <property type="entry name" value="Chromate_transp"/>
    <property type="match status" value="1"/>
</dbReference>
<protein>
    <submittedName>
        <fullName evidence="8">Chromate transport protein</fullName>
    </submittedName>
</protein>
<evidence type="ECO:0000256" key="4">
    <source>
        <dbReference type="ARBA" id="ARBA00022692"/>
    </source>
</evidence>
<proteinExistence type="inferred from homology"/>